<gene>
    <name evidence="2" type="ORF">NDES1114_LOCUS24177</name>
</gene>
<sequence length="120" mass="13603">MSDPSVLSALVSIFDEHHRRLVSLRDSTLRNEETARSLRALAAQLQPRTQQMETSQVSQTPGIVDNEVSEYFPPVRRHRAEPHAAHSLQAAPSHHSHGERRSVNAQLASTPREYWSLSFR</sequence>
<organism evidence="2">
    <name type="scientific">Neobodo designis</name>
    <name type="common">Flagellated protozoan</name>
    <name type="synonym">Bodo designis</name>
    <dbReference type="NCBI Taxonomy" id="312471"/>
    <lineage>
        <taxon>Eukaryota</taxon>
        <taxon>Discoba</taxon>
        <taxon>Euglenozoa</taxon>
        <taxon>Kinetoplastea</taxon>
        <taxon>Metakinetoplastina</taxon>
        <taxon>Neobodonida</taxon>
        <taxon>Neobodo</taxon>
    </lineage>
</organism>
<dbReference type="EMBL" id="HBGF01036059">
    <property type="protein sequence ID" value="CAD9134262.1"/>
    <property type="molecule type" value="Transcribed_RNA"/>
</dbReference>
<feature type="region of interest" description="Disordered" evidence="1">
    <location>
        <begin position="78"/>
        <end position="108"/>
    </location>
</feature>
<accession>A0A7S1MKM0</accession>
<protein>
    <submittedName>
        <fullName evidence="2">Uncharacterized protein</fullName>
    </submittedName>
</protein>
<proteinExistence type="predicted"/>
<feature type="compositionally biased region" description="Polar residues" evidence="1">
    <location>
        <begin position="52"/>
        <end position="61"/>
    </location>
</feature>
<reference evidence="2" key="1">
    <citation type="submission" date="2021-01" db="EMBL/GenBank/DDBJ databases">
        <authorList>
            <person name="Corre E."/>
            <person name="Pelletier E."/>
            <person name="Niang G."/>
            <person name="Scheremetjew M."/>
            <person name="Finn R."/>
            <person name="Kale V."/>
            <person name="Holt S."/>
            <person name="Cochrane G."/>
            <person name="Meng A."/>
            <person name="Brown T."/>
            <person name="Cohen L."/>
        </authorList>
    </citation>
    <scope>NUCLEOTIDE SEQUENCE</scope>
    <source>
        <strain evidence="2">CCAP 1951/1</strain>
    </source>
</reference>
<evidence type="ECO:0000256" key="1">
    <source>
        <dbReference type="SAM" id="MobiDB-lite"/>
    </source>
</evidence>
<feature type="region of interest" description="Disordered" evidence="1">
    <location>
        <begin position="46"/>
        <end position="65"/>
    </location>
</feature>
<name>A0A7S1MKM0_NEODS</name>
<dbReference type="AlphaFoldDB" id="A0A7S1MKM0"/>
<evidence type="ECO:0000313" key="2">
    <source>
        <dbReference type="EMBL" id="CAD9134262.1"/>
    </source>
</evidence>